<comment type="pathway">
    <text evidence="1 7 8">Cofactor biosynthesis; NAD(+) biosynthesis; NAD(+) from deamido-NAD(+) (L-Gln route): step 1/1.</text>
</comment>
<dbReference type="Gene3D" id="3.40.50.620">
    <property type="entry name" value="HUPs"/>
    <property type="match status" value="1"/>
</dbReference>
<dbReference type="SUPFAM" id="SSF56317">
    <property type="entry name" value="Carbon-nitrogen hydrolase"/>
    <property type="match status" value="1"/>
</dbReference>
<reference evidence="11 12" key="1">
    <citation type="submission" date="2019-02" db="EMBL/GenBank/DDBJ databases">
        <title>Deep-cultivation of Planctomycetes and their phenomic and genomic characterization uncovers novel biology.</title>
        <authorList>
            <person name="Wiegand S."/>
            <person name="Jogler M."/>
            <person name="Boedeker C."/>
            <person name="Pinto D."/>
            <person name="Vollmers J."/>
            <person name="Rivas-Marin E."/>
            <person name="Kohn T."/>
            <person name="Peeters S.H."/>
            <person name="Heuer A."/>
            <person name="Rast P."/>
            <person name="Oberbeckmann S."/>
            <person name="Bunk B."/>
            <person name="Jeske O."/>
            <person name="Meyerdierks A."/>
            <person name="Storesund J.E."/>
            <person name="Kallscheuer N."/>
            <person name="Luecker S."/>
            <person name="Lage O.M."/>
            <person name="Pohl T."/>
            <person name="Merkel B.J."/>
            <person name="Hornburger P."/>
            <person name="Mueller R.-W."/>
            <person name="Bruemmer F."/>
            <person name="Labrenz M."/>
            <person name="Spormann A.M."/>
            <person name="Op den Camp H."/>
            <person name="Overmann J."/>
            <person name="Amann R."/>
            <person name="Jetten M.S.M."/>
            <person name="Mascher T."/>
            <person name="Medema M.H."/>
            <person name="Devos D.P."/>
            <person name="Kaster A.-K."/>
            <person name="Ovreas L."/>
            <person name="Rohde M."/>
            <person name="Galperin M.Y."/>
            <person name="Jogler C."/>
        </authorList>
    </citation>
    <scope>NUCLEOTIDE SEQUENCE [LARGE SCALE GENOMIC DNA]</scope>
    <source>
        <strain evidence="11 12">K22_7</strain>
    </source>
</reference>
<feature type="active site" description="For glutaminase activity" evidence="7">
    <location>
        <position position="113"/>
    </location>
</feature>
<dbReference type="PANTHER" id="PTHR23090">
    <property type="entry name" value="NH 3 /GLUTAMINE-DEPENDENT NAD + SYNTHETASE"/>
    <property type="match status" value="1"/>
</dbReference>
<feature type="domain" description="CN hydrolase" evidence="10">
    <location>
        <begin position="7"/>
        <end position="273"/>
    </location>
</feature>
<keyword evidence="4 7" id="KW-0547">Nucleotide-binding</keyword>
<feature type="binding site" evidence="7">
    <location>
        <position position="495"/>
    </location>
    <ligand>
        <name>ATP</name>
        <dbReference type="ChEBI" id="CHEBI:30616"/>
    </ligand>
</feature>
<dbReference type="EC" id="6.3.5.1" evidence="7 8"/>
<dbReference type="EMBL" id="CP036525">
    <property type="protein sequence ID" value="QDT05779.1"/>
    <property type="molecule type" value="Genomic_DNA"/>
</dbReference>
<evidence type="ECO:0000256" key="6">
    <source>
        <dbReference type="ARBA" id="ARBA00023027"/>
    </source>
</evidence>
<feature type="binding site" evidence="7">
    <location>
        <begin position="367"/>
        <end position="374"/>
    </location>
    <ligand>
        <name>ATP</name>
        <dbReference type="ChEBI" id="CHEBI:30616"/>
    </ligand>
</feature>
<dbReference type="Proteomes" id="UP000318538">
    <property type="component" value="Chromosome"/>
</dbReference>
<dbReference type="InterPro" id="IPR036526">
    <property type="entry name" value="C-N_Hydrolase_sf"/>
</dbReference>
<feature type="active site" description="Nucleophile; for glutaminase activity" evidence="7">
    <location>
        <position position="166"/>
    </location>
</feature>
<dbReference type="HAMAP" id="MF_02090">
    <property type="entry name" value="NadE_glutamine_dep"/>
    <property type="match status" value="1"/>
</dbReference>
<feature type="binding site" evidence="7">
    <location>
        <position position="119"/>
    </location>
    <ligand>
        <name>L-glutamine</name>
        <dbReference type="ChEBI" id="CHEBI:58359"/>
    </ligand>
</feature>
<dbReference type="Pfam" id="PF00795">
    <property type="entry name" value="CN_hydrolase"/>
    <property type="match status" value="1"/>
</dbReference>
<dbReference type="SUPFAM" id="SSF52402">
    <property type="entry name" value="Adenine nucleotide alpha hydrolases-like"/>
    <property type="match status" value="1"/>
</dbReference>
<protein>
    <recommendedName>
        <fullName evidence="7 8">Glutamine-dependent NAD(+) synthetase</fullName>
        <ecNumber evidence="7 8">6.3.5.1</ecNumber>
    </recommendedName>
    <alternativeName>
        <fullName evidence="7 8">NAD(+) synthase [glutamine-hydrolyzing]</fullName>
    </alternativeName>
</protein>
<dbReference type="InterPro" id="IPR003010">
    <property type="entry name" value="C-N_Hydrolase"/>
</dbReference>
<dbReference type="InterPro" id="IPR041856">
    <property type="entry name" value="NAD+_synth_C"/>
</dbReference>
<feature type="compositionally biased region" description="Basic and acidic residues" evidence="9">
    <location>
        <begin position="653"/>
        <end position="668"/>
    </location>
</feature>
<dbReference type="PANTHER" id="PTHR23090:SF9">
    <property type="entry name" value="GLUTAMINE-DEPENDENT NAD(+) SYNTHETASE"/>
    <property type="match status" value="1"/>
</dbReference>
<dbReference type="Gene3D" id="1.10.10.1140">
    <property type="entry name" value="Glutamine-dependent NAD+ synthetase, C-terminal domain"/>
    <property type="match status" value="1"/>
</dbReference>
<keyword evidence="12" id="KW-1185">Reference proteome</keyword>
<evidence type="ECO:0000256" key="3">
    <source>
        <dbReference type="ARBA" id="ARBA00022598"/>
    </source>
</evidence>
<dbReference type="Gene3D" id="3.60.110.10">
    <property type="entry name" value="Carbon-nitrogen hydrolase"/>
    <property type="match status" value="1"/>
</dbReference>
<dbReference type="InterPro" id="IPR022310">
    <property type="entry name" value="NAD/GMP_synthase"/>
</dbReference>
<feature type="binding site" evidence="7">
    <location>
        <position position="476"/>
    </location>
    <ligand>
        <name>deamido-NAD(+)</name>
        <dbReference type="ChEBI" id="CHEBI:58437"/>
        <note>ligand shared between two neighboring subunits</note>
    </ligand>
</feature>
<dbReference type="GO" id="GO:0009435">
    <property type="term" value="P:NAD+ biosynthetic process"/>
    <property type="evidence" value="ECO:0007669"/>
    <property type="project" value="UniProtKB-UniRule"/>
</dbReference>
<feature type="binding site" evidence="7">
    <location>
        <position position="193"/>
    </location>
    <ligand>
        <name>L-glutamine</name>
        <dbReference type="ChEBI" id="CHEBI:58359"/>
    </ligand>
</feature>
<feature type="binding site" evidence="7">
    <location>
        <position position="634"/>
    </location>
    <ligand>
        <name>deamido-NAD(+)</name>
        <dbReference type="ChEBI" id="CHEBI:58437"/>
        <note>ligand shared between two neighboring subunits</note>
    </ligand>
</feature>
<keyword evidence="3 7" id="KW-0436">Ligase</keyword>
<dbReference type="GO" id="GO:0005737">
    <property type="term" value="C:cytoplasm"/>
    <property type="evidence" value="ECO:0007669"/>
    <property type="project" value="InterPro"/>
</dbReference>
<dbReference type="GO" id="GO:0005524">
    <property type="term" value="F:ATP binding"/>
    <property type="evidence" value="ECO:0007669"/>
    <property type="project" value="UniProtKB-UniRule"/>
</dbReference>
<feature type="binding site" evidence="7">
    <location>
        <position position="500"/>
    </location>
    <ligand>
        <name>deamido-NAD(+)</name>
        <dbReference type="ChEBI" id="CHEBI:58437"/>
        <note>ligand shared between two neighboring subunits</note>
    </ligand>
</feature>
<feature type="region of interest" description="Disordered" evidence="9">
    <location>
        <begin position="649"/>
        <end position="668"/>
    </location>
</feature>
<evidence type="ECO:0000256" key="5">
    <source>
        <dbReference type="ARBA" id="ARBA00022840"/>
    </source>
</evidence>
<comment type="catalytic activity">
    <reaction evidence="7 8">
        <text>deamido-NAD(+) + L-glutamine + ATP + H2O = L-glutamate + AMP + diphosphate + NAD(+) + H(+)</text>
        <dbReference type="Rhea" id="RHEA:24384"/>
        <dbReference type="ChEBI" id="CHEBI:15377"/>
        <dbReference type="ChEBI" id="CHEBI:15378"/>
        <dbReference type="ChEBI" id="CHEBI:29985"/>
        <dbReference type="ChEBI" id="CHEBI:30616"/>
        <dbReference type="ChEBI" id="CHEBI:33019"/>
        <dbReference type="ChEBI" id="CHEBI:57540"/>
        <dbReference type="ChEBI" id="CHEBI:58359"/>
        <dbReference type="ChEBI" id="CHEBI:58437"/>
        <dbReference type="ChEBI" id="CHEBI:456215"/>
        <dbReference type="EC" id="6.3.5.1"/>
    </reaction>
</comment>
<dbReference type="KEGG" id="rlc:K227x_41840"/>
<organism evidence="11 12">
    <name type="scientific">Rubripirellula lacrimiformis</name>
    <dbReference type="NCBI Taxonomy" id="1930273"/>
    <lineage>
        <taxon>Bacteria</taxon>
        <taxon>Pseudomonadati</taxon>
        <taxon>Planctomycetota</taxon>
        <taxon>Planctomycetia</taxon>
        <taxon>Pirellulales</taxon>
        <taxon>Pirellulaceae</taxon>
        <taxon>Rubripirellula</taxon>
    </lineage>
</organism>
<evidence type="ECO:0000256" key="9">
    <source>
        <dbReference type="SAM" id="MobiDB-lite"/>
    </source>
</evidence>
<dbReference type="GO" id="GO:0008795">
    <property type="term" value="F:NAD+ synthase activity"/>
    <property type="evidence" value="ECO:0007669"/>
    <property type="project" value="UniProtKB-UniRule"/>
</dbReference>
<keyword evidence="5 7" id="KW-0067">ATP-binding</keyword>
<dbReference type="PIRSF" id="PIRSF006630">
    <property type="entry name" value="NADS_GAT"/>
    <property type="match status" value="1"/>
</dbReference>
<dbReference type="InterPro" id="IPR014445">
    <property type="entry name" value="Gln-dep_NAD_synthase"/>
</dbReference>
<evidence type="ECO:0000256" key="8">
    <source>
        <dbReference type="PIRNR" id="PIRNR006630"/>
    </source>
</evidence>
<keyword evidence="6 7" id="KW-0520">NAD</keyword>
<evidence type="ECO:0000313" key="12">
    <source>
        <dbReference type="Proteomes" id="UP000318538"/>
    </source>
</evidence>
<evidence type="ECO:0000313" key="11">
    <source>
        <dbReference type="EMBL" id="QDT05779.1"/>
    </source>
</evidence>
<gene>
    <name evidence="7 11" type="primary">nadE</name>
    <name evidence="11" type="ORF">K227x_41840</name>
</gene>
<dbReference type="CDD" id="cd00553">
    <property type="entry name" value="NAD_synthase"/>
    <property type="match status" value="1"/>
</dbReference>
<dbReference type="PROSITE" id="PS50263">
    <property type="entry name" value="CN_HYDROLASE"/>
    <property type="match status" value="1"/>
</dbReference>
<dbReference type="AlphaFoldDB" id="A0A517NF69"/>
<name>A0A517NF69_9BACT</name>
<dbReference type="GO" id="GO:0004359">
    <property type="term" value="F:glutaminase activity"/>
    <property type="evidence" value="ECO:0007669"/>
    <property type="project" value="InterPro"/>
</dbReference>
<feature type="binding site" evidence="7">
    <location>
        <position position="199"/>
    </location>
    <ligand>
        <name>L-glutamine</name>
        <dbReference type="ChEBI" id="CHEBI:58359"/>
    </ligand>
</feature>
<evidence type="ECO:0000256" key="1">
    <source>
        <dbReference type="ARBA" id="ARBA00005188"/>
    </source>
</evidence>
<dbReference type="NCBIfam" id="NF002730">
    <property type="entry name" value="PRK02628.1"/>
    <property type="match status" value="1"/>
</dbReference>
<dbReference type="CDD" id="cd07570">
    <property type="entry name" value="GAT_Gln-NAD-synth"/>
    <property type="match status" value="1"/>
</dbReference>
<comment type="similarity">
    <text evidence="2 7 8">In the C-terminal section; belongs to the NAD synthetase family.</text>
</comment>
<sequence>MQNHGFYRVTAAAPAMSVANPAANAAASMQMIDSVDADLVVLPELGLTGYTCGDLFATDALLDAALDGLAEIAAHSSLHRKVVIVGMPLSVGTSLMNVAVVVANGSIEAVIPKSYLPTYREFYEGRHFRGSDETDPPTIEIFGESVPFGTDLLVQHGDARIAVEICEDFWTPIPPSSHAAIAGANVLVNLSASNETIGKAAWRRDLVRSQSGRCIAAYVYASSGPGESTSDLVFGGHCLVAENGGILGESRRVGDGVEPFHFEASSITCDVDLQRLSHDRRVIGSFDDARSDRHLQYRVVAAEFPEVDPDWGPLPRTNLLRPLDAHPFVPDESGELDSRCAEIFSIQTAGLVKRLSRLGSDTKLSIGVSGGLDSTLALLVAIRACDAVGKSRSDIVGMTMPGFGTTDHTRTSADQLIELTDVQLETIDIRRLCLDTFLSLGHSPLGIVIDGETTVDGLQVRLNNVGDDAKDLTFENVQARIRTMLLMSRGFVLGTGDMSEQALGWSTYNADHMSMYNVNTSVPKTLVCFLVRYAAEHFFDGPLRQVLHRIADTPISPELLPPRADGTLRQATEATVGSYELLDFFLYHFVRNGFDQQKILYLASHAKFDQQYAPETIAETLDGFFKRFFFNQFKRNCVPDGPKVGSVSLSPRGDWRMPSDADSDAFRD</sequence>
<comment type="function">
    <text evidence="7">Catalyzes the ATP-dependent amidation of deamido-NAD to form NAD. Uses L-glutamine as a nitrogen source.</text>
</comment>
<feature type="active site" description="Proton acceptor; for glutaminase activity" evidence="7">
    <location>
        <position position="44"/>
    </location>
</feature>
<evidence type="ECO:0000259" key="10">
    <source>
        <dbReference type="PROSITE" id="PS50263"/>
    </source>
</evidence>
<accession>A0A517NF69</accession>
<dbReference type="UniPathway" id="UPA00253">
    <property type="reaction ID" value="UER00334"/>
</dbReference>
<proteinExistence type="inferred from homology"/>
<dbReference type="InterPro" id="IPR014729">
    <property type="entry name" value="Rossmann-like_a/b/a_fold"/>
</dbReference>
<feature type="binding site" evidence="7">
    <location>
        <begin position="505"/>
        <end position="508"/>
    </location>
    <ligand>
        <name>deamido-NAD(+)</name>
        <dbReference type="ChEBI" id="CHEBI:58437"/>
        <note>ligand shared between two neighboring subunits</note>
    </ligand>
</feature>
<dbReference type="GO" id="GO:0003952">
    <property type="term" value="F:NAD+ synthase (glutamine-hydrolyzing) activity"/>
    <property type="evidence" value="ECO:0007669"/>
    <property type="project" value="UniProtKB-UniRule"/>
</dbReference>
<evidence type="ECO:0000256" key="4">
    <source>
        <dbReference type="ARBA" id="ARBA00022741"/>
    </source>
</evidence>
<evidence type="ECO:0000256" key="2">
    <source>
        <dbReference type="ARBA" id="ARBA00007145"/>
    </source>
</evidence>
<dbReference type="InterPro" id="IPR003694">
    <property type="entry name" value="NAD_synthase"/>
</dbReference>
<dbReference type="Pfam" id="PF02540">
    <property type="entry name" value="NAD_synthase"/>
    <property type="match status" value="1"/>
</dbReference>
<evidence type="ECO:0000256" key="7">
    <source>
        <dbReference type="HAMAP-Rule" id="MF_02090"/>
    </source>
</evidence>